<organism evidence="1 2">
    <name type="scientific">Deinococcus xinjiangensis</name>
    <dbReference type="NCBI Taxonomy" id="457454"/>
    <lineage>
        <taxon>Bacteria</taxon>
        <taxon>Thermotogati</taxon>
        <taxon>Deinococcota</taxon>
        <taxon>Deinococci</taxon>
        <taxon>Deinococcales</taxon>
        <taxon>Deinococcaceae</taxon>
        <taxon>Deinococcus</taxon>
    </lineage>
</organism>
<protein>
    <submittedName>
        <fullName evidence="1">Uncharacterized protein</fullName>
    </submittedName>
</protein>
<accession>A0ABP9V7Y2</accession>
<sequence>MVLTLSLQGEGLAVGKGWGGDGENFIAITMPCLHFLLTTSHFPLSLLRFDG</sequence>
<dbReference type="EMBL" id="BAABRN010000009">
    <property type="protein sequence ID" value="GAA5501379.1"/>
    <property type="molecule type" value="Genomic_DNA"/>
</dbReference>
<name>A0ABP9V7Y2_9DEIO</name>
<evidence type="ECO:0000313" key="1">
    <source>
        <dbReference type="EMBL" id="GAA5501379.1"/>
    </source>
</evidence>
<comment type="caution">
    <text evidence="1">The sequence shown here is derived from an EMBL/GenBank/DDBJ whole genome shotgun (WGS) entry which is preliminary data.</text>
</comment>
<reference evidence="1 2" key="1">
    <citation type="submission" date="2024-02" db="EMBL/GenBank/DDBJ databases">
        <title>Deinococcus xinjiangensis NBRC 107630.</title>
        <authorList>
            <person name="Ichikawa N."/>
            <person name="Katano-Makiyama Y."/>
            <person name="Hidaka K."/>
        </authorList>
    </citation>
    <scope>NUCLEOTIDE SEQUENCE [LARGE SCALE GENOMIC DNA]</scope>
    <source>
        <strain evidence="1 2">NBRC 107630</strain>
    </source>
</reference>
<dbReference type="Proteomes" id="UP001458946">
    <property type="component" value="Unassembled WGS sequence"/>
</dbReference>
<keyword evidence="2" id="KW-1185">Reference proteome</keyword>
<evidence type="ECO:0000313" key="2">
    <source>
        <dbReference type="Proteomes" id="UP001458946"/>
    </source>
</evidence>
<proteinExistence type="predicted"/>
<gene>
    <name evidence="1" type="ORF">Dxin01_01111</name>
</gene>